<comment type="similarity">
    <text evidence="1">Belongs to the ROK (NagC/XylR) family.</text>
</comment>
<dbReference type="EMBL" id="NAEP01000056">
    <property type="protein sequence ID" value="PDQ34388.1"/>
    <property type="molecule type" value="Genomic_DNA"/>
</dbReference>
<evidence type="ECO:0000313" key="3">
    <source>
        <dbReference type="Proteomes" id="UP000219994"/>
    </source>
</evidence>
<dbReference type="SUPFAM" id="SSF53067">
    <property type="entry name" value="Actin-like ATPase domain"/>
    <property type="match status" value="1"/>
</dbReference>
<protein>
    <recommendedName>
        <fullName evidence="4">Sugar kinase</fullName>
    </recommendedName>
</protein>
<dbReference type="PANTHER" id="PTHR18964:SF149">
    <property type="entry name" value="BIFUNCTIONAL UDP-N-ACETYLGLUCOSAMINE 2-EPIMERASE_N-ACETYLMANNOSAMINE KINASE"/>
    <property type="match status" value="1"/>
</dbReference>
<sequence>MHLPAVGSAILAFDIGGTDTKSALVDEHGRVLDVRRSATPRGGNDPARDVVAEITDIAQDYQTRHGIRPAAVGLSVPGLVTERTGIAHFSANLGWRDAPVKALAEASLGLPVAFGHDVRAAGLAEQRLGAARGYDSVVVLAIGTGLASALVFNSQLYLGSGFAGEIGHTQSDPHGEHCPCGAVGCLETIASAGAITRRYEALSGHPVAGARDVLAASARGDEVATLVWSDAVWALARSLASLVAVVAPDAIVLGGGLARAGDALLTPLAQQLDGLLSFHRRPPLLLAALADDAGLLGTAMFAQDLVLGATPRLPDHTLDTVPASTP</sequence>
<dbReference type="Gene3D" id="3.30.420.40">
    <property type="match status" value="2"/>
</dbReference>
<comment type="caution">
    <text evidence="2">The sequence shown here is derived from an EMBL/GenBank/DDBJ whole genome shotgun (WGS) entry which is preliminary data.</text>
</comment>
<proteinExistence type="inferred from homology"/>
<evidence type="ECO:0000313" key="2">
    <source>
        <dbReference type="EMBL" id="PDQ34388.1"/>
    </source>
</evidence>
<accession>A0A2A6FNZ1</accession>
<dbReference type="AlphaFoldDB" id="A0A2A6FNZ1"/>
<dbReference type="Proteomes" id="UP000219994">
    <property type="component" value="Unassembled WGS sequence"/>
</dbReference>
<dbReference type="Pfam" id="PF00480">
    <property type="entry name" value="ROK"/>
    <property type="match status" value="1"/>
</dbReference>
<evidence type="ECO:0008006" key="4">
    <source>
        <dbReference type="Google" id="ProtNLM"/>
    </source>
</evidence>
<evidence type="ECO:0000256" key="1">
    <source>
        <dbReference type="ARBA" id="ARBA00006479"/>
    </source>
</evidence>
<organism evidence="2 3">
    <name type="scientific">Candidatus Lumbricidiphila eiseniae</name>
    <dbReference type="NCBI Taxonomy" id="1969409"/>
    <lineage>
        <taxon>Bacteria</taxon>
        <taxon>Bacillati</taxon>
        <taxon>Actinomycetota</taxon>
        <taxon>Actinomycetes</taxon>
        <taxon>Micrococcales</taxon>
        <taxon>Microbacteriaceae</taxon>
        <taxon>Candidatus Lumbricidiphila</taxon>
    </lineage>
</organism>
<dbReference type="PANTHER" id="PTHR18964">
    <property type="entry name" value="ROK (REPRESSOR, ORF, KINASE) FAMILY"/>
    <property type="match status" value="1"/>
</dbReference>
<reference evidence="3" key="1">
    <citation type="submission" date="2017-03" db="EMBL/GenBank/DDBJ databases">
        <authorList>
            <person name="Lund M.B."/>
        </authorList>
    </citation>
    <scope>NUCLEOTIDE SEQUENCE [LARGE SCALE GENOMIC DNA]</scope>
</reference>
<name>A0A2A6FNZ1_9MICO</name>
<dbReference type="InterPro" id="IPR000600">
    <property type="entry name" value="ROK"/>
</dbReference>
<gene>
    <name evidence="2" type="ORF">B5766_11920</name>
</gene>
<dbReference type="InterPro" id="IPR043129">
    <property type="entry name" value="ATPase_NBD"/>
</dbReference>